<comment type="caution">
    <text evidence="1">The sequence shown here is derived from an EMBL/GenBank/DDBJ whole genome shotgun (WGS) entry which is preliminary data.</text>
</comment>
<dbReference type="Proteomes" id="UP000006322">
    <property type="component" value="Unassembled WGS sequence"/>
</dbReference>
<sequence>MTGDEEARLAVIAHRASVSDDRILVGDIGFSQQWLNGSPCAYYPAVGILCSVFFCDPSVPFLSFDIFLRLKCRTTKPCQVRVTVQCF</sequence>
<accession>K6ZU49</accession>
<dbReference type="AlphaFoldDB" id="K6ZU49"/>
<protein>
    <submittedName>
        <fullName evidence="1">Uncharacterized protein</fullName>
    </submittedName>
</protein>
<gene>
    <name evidence="1" type="ORF">GPLA_1419</name>
</gene>
<organism evidence="1 2">
    <name type="scientific">Paraglaciecola polaris LMG 21857</name>
    <dbReference type="NCBI Taxonomy" id="1129793"/>
    <lineage>
        <taxon>Bacteria</taxon>
        <taxon>Pseudomonadati</taxon>
        <taxon>Pseudomonadota</taxon>
        <taxon>Gammaproteobacteria</taxon>
        <taxon>Alteromonadales</taxon>
        <taxon>Alteromonadaceae</taxon>
        <taxon>Paraglaciecola</taxon>
    </lineage>
</organism>
<dbReference type="EMBL" id="BAER01000037">
    <property type="protein sequence ID" value="GAC32333.1"/>
    <property type="molecule type" value="Genomic_DNA"/>
</dbReference>
<proteinExistence type="predicted"/>
<evidence type="ECO:0000313" key="1">
    <source>
        <dbReference type="EMBL" id="GAC32333.1"/>
    </source>
</evidence>
<keyword evidence="2" id="KW-1185">Reference proteome</keyword>
<name>K6ZU49_9ALTE</name>
<evidence type="ECO:0000313" key="2">
    <source>
        <dbReference type="Proteomes" id="UP000006322"/>
    </source>
</evidence>
<reference evidence="2" key="1">
    <citation type="journal article" date="2014" name="Environ. Microbiol.">
        <title>Comparative genomics of the marine bacterial genus Glaciecola reveals the high degree of genomic diversity and genomic characteristic for cold adaptation.</title>
        <authorList>
            <person name="Qin Q.L."/>
            <person name="Xie B.B."/>
            <person name="Yu Y."/>
            <person name="Shu Y.L."/>
            <person name="Rong J.C."/>
            <person name="Zhang Y.J."/>
            <person name="Zhao D.L."/>
            <person name="Chen X.L."/>
            <person name="Zhang X.Y."/>
            <person name="Chen B."/>
            <person name="Zhou B.C."/>
            <person name="Zhang Y.Z."/>
        </authorList>
    </citation>
    <scope>NUCLEOTIDE SEQUENCE [LARGE SCALE GENOMIC DNA]</scope>
    <source>
        <strain evidence="2">LMG 21857</strain>
    </source>
</reference>